<feature type="region of interest" description="Disordered" evidence="1">
    <location>
        <begin position="589"/>
        <end position="659"/>
    </location>
</feature>
<dbReference type="Proteomes" id="UP001497497">
    <property type="component" value="Unassembled WGS sequence"/>
</dbReference>
<feature type="compositionally biased region" description="Polar residues" evidence="1">
    <location>
        <begin position="418"/>
        <end position="431"/>
    </location>
</feature>
<dbReference type="InterPro" id="IPR036770">
    <property type="entry name" value="Ankyrin_rpt-contain_sf"/>
</dbReference>
<feature type="compositionally biased region" description="Pro residues" evidence="1">
    <location>
        <begin position="436"/>
        <end position="445"/>
    </location>
</feature>
<dbReference type="Gene3D" id="3.40.50.10140">
    <property type="entry name" value="Toll/interleukin-1 receptor homology (TIR) domain"/>
    <property type="match status" value="1"/>
</dbReference>
<dbReference type="SMART" id="SM01282">
    <property type="entry name" value="DBB"/>
    <property type="match status" value="1"/>
</dbReference>
<reference evidence="3 4" key="1">
    <citation type="submission" date="2024-04" db="EMBL/GenBank/DDBJ databases">
        <authorList>
            <consortium name="Genoscope - CEA"/>
            <person name="William W."/>
        </authorList>
    </citation>
    <scope>NUCLEOTIDE SEQUENCE [LARGE SCALE GENOMIC DNA]</scope>
</reference>
<feature type="compositionally biased region" description="Pro residues" evidence="1">
    <location>
        <begin position="683"/>
        <end position="692"/>
    </location>
</feature>
<dbReference type="AlphaFoldDB" id="A0AAV2I1B0"/>
<feature type="compositionally biased region" description="Polar residues" evidence="1">
    <location>
        <begin position="724"/>
        <end position="734"/>
    </location>
</feature>
<feature type="region of interest" description="Disordered" evidence="1">
    <location>
        <begin position="400"/>
        <end position="470"/>
    </location>
</feature>
<dbReference type="GO" id="GO:0005102">
    <property type="term" value="F:signaling receptor binding"/>
    <property type="evidence" value="ECO:0007669"/>
    <property type="project" value="TreeGrafter"/>
</dbReference>
<dbReference type="PANTHER" id="PTHR16267:SF11">
    <property type="entry name" value="STUMPS, ISOFORM E"/>
    <property type="match status" value="1"/>
</dbReference>
<feature type="region of interest" description="Disordered" evidence="1">
    <location>
        <begin position="676"/>
        <end position="734"/>
    </location>
</feature>
<dbReference type="PANTHER" id="PTHR16267">
    <property type="entry name" value="BANK1/PIK3AP1 FAMILY MEMBER"/>
    <property type="match status" value="1"/>
</dbReference>
<dbReference type="SUPFAM" id="SSF48403">
    <property type="entry name" value="Ankyrin repeat"/>
    <property type="match status" value="1"/>
</dbReference>
<keyword evidence="4" id="KW-1185">Reference proteome</keyword>
<protein>
    <recommendedName>
        <fullName evidence="2">DBB domain-containing protein</fullName>
    </recommendedName>
</protein>
<evidence type="ECO:0000256" key="1">
    <source>
        <dbReference type="SAM" id="MobiDB-lite"/>
    </source>
</evidence>
<dbReference type="Pfam" id="PF14545">
    <property type="entry name" value="DBB"/>
    <property type="match status" value="1"/>
</dbReference>
<evidence type="ECO:0000313" key="3">
    <source>
        <dbReference type="EMBL" id="CAL1540420.1"/>
    </source>
</evidence>
<accession>A0AAV2I1B0</accession>
<feature type="domain" description="DBB" evidence="2">
    <location>
        <begin position="173"/>
        <end position="298"/>
    </location>
</feature>
<gene>
    <name evidence="3" type="ORF">GSLYS_00014069001</name>
</gene>
<sequence length="734" mass="81937">MAEFEFRDVTILHTDQDMEWCRYLKKNFKLDSLRIDDLNITQLNYKNPPEIEVVLRESYVVVLLVTCHLLEYMETNADWFCPMLRRRDPSVTTVVSTMLNMSTDDVTTYLENNCGPDKTKDTWELIEVDVNGKNMKEAITTILGFRDKNAAKKNESKRRGSEQRSIADKKMPMEMIPSAIQGPGEQVALMFQEEVKGKVTVNFKGVREEVVTRVVNPYCVAFVVPDVVGEKIGLQVNIDGVKVRRLHLINKSVAYQLTSIELICQSYGASSKEELDKKLADNFNRSLCKDGIAAQVFDQVMEMSGVIDQNTKYPTMIHWAAAHGLSEFCSALLSCPGANVACRIDNCEGRDPADLARVNRYQELSDLLFDFTETKEMADTCELYVQCYGNNQTPLTAQSDENYETMSPGPLKPPGPIKTQSSLHTSPSDSKLLQRPTPPPLPAGVPPGVKKSTGSYVPEDDYIQPDEMCPLPSPQQFLDAKIPFRFPVGALGSRSQTELIEIQEEVKKGNFSIVEAEMLFKSWKERYETGNAVSFRDRQQGLQALRQNLNNIKMMEPLKKGKNNTKKQKEKLEADDTFTSDISEPFALRGSKRHTGAVRGSDNSVASTVSSLSRTSIDSGRDSADFRTSTSSDDVELEVGLPPELPRRRMSSNTSTAAVKDKRISMKDLYIQLNDYPDIDTAAPPPLPPRPPVKTSKTIATKAGRPEPPAASKKTPPPVAAKSKQGSFKNQFLN</sequence>
<evidence type="ECO:0000313" key="4">
    <source>
        <dbReference type="Proteomes" id="UP001497497"/>
    </source>
</evidence>
<dbReference type="Gene3D" id="1.25.40.20">
    <property type="entry name" value="Ankyrin repeat-containing domain"/>
    <property type="match status" value="1"/>
</dbReference>
<dbReference type="InterPro" id="IPR052446">
    <property type="entry name" value="B-cell_PI3K-Signaling_Adptrs"/>
</dbReference>
<organism evidence="3 4">
    <name type="scientific">Lymnaea stagnalis</name>
    <name type="common">Great pond snail</name>
    <name type="synonym">Helix stagnalis</name>
    <dbReference type="NCBI Taxonomy" id="6523"/>
    <lineage>
        <taxon>Eukaryota</taxon>
        <taxon>Metazoa</taxon>
        <taxon>Spiralia</taxon>
        <taxon>Lophotrochozoa</taxon>
        <taxon>Mollusca</taxon>
        <taxon>Gastropoda</taxon>
        <taxon>Heterobranchia</taxon>
        <taxon>Euthyneura</taxon>
        <taxon>Panpulmonata</taxon>
        <taxon>Hygrophila</taxon>
        <taxon>Lymnaeoidea</taxon>
        <taxon>Lymnaeidae</taxon>
        <taxon>Lymnaea</taxon>
    </lineage>
</organism>
<name>A0AAV2I1B0_LYMST</name>
<dbReference type="EMBL" id="CAXITT010000381">
    <property type="protein sequence ID" value="CAL1540420.1"/>
    <property type="molecule type" value="Genomic_DNA"/>
</dbReference>
<proteinExistence type="predicted"/>
<dbReference type="InterPro" id="IPR017893">
    <property type="entry name" value="DBB_domain"/>
</dbReference>
<evidence type="ECO:0000259" key="2">
    <source>
        <dbReference type="SMART" id="SM01282"/>
    </source>
</evidence>
<comment type="caution">
    <text evidence="3">The sequence shown here is derived from an EMBL/GenBank/DDBJ whole genome shotgun (WGS) entry which is preliminary data.</text>
</comment>
<dbReference type="InterPro" id="IPR035897">
    <property type="entry name" value="Toll_tir_struct_dom_sf"/>
</dbReference>
<feature type="compositionally biased region" description="Polar residues" evidence="1">
    <location>
        <begin position="601"/>
        <end position="618"/>
    </location>
</feature>